<feature type="signal peptide" evidence="2">
    <location>
        <begin position="1"/>
        <end position="24"/>
    </location>
</feature>
<evidence type="ECO:0000256" key="1">
    <source>
        <dbReference type="SAM" id="MobiDB-lite"/>
    </source>
</evidence>
<dbReference type="OrthoDB" id="6631594at2"/>
<dbReference type="AlphaFoldDB" id="A0A1B8GZB7"/>
<dbReference type="PROSITE" id="PS51257">
    <property type="entry name" value="PROKAR_LIPOPROTEIN"/>
    <property type="match status" value="1"/>
</dbReference>
<proteinExistence type="predicted"/>
<protein>
    <recommendedName>
        <fullName evidence="5">Lipoprotein</fullName>
    </recommendedName>
</protein>
<evidence type="ECO:0008006" key="5">
    <source>
        <dbReference type="Google" id="ProtNLM"/>
    </source>
</evidence>
<feature type="region of interest" description="Disordered" evidence="1">
    <location>
        <begin position="27"/>
        <end position="49"/>
    </location>
</feature>
<sequence>MKMMINKKALVVAGLSLIISACSTSPVKKNTSGIKNPPAKQQTRSATPNVEGNNAAQAYVGNKQVASQGIVIASTKNACVDGFNFLKGVNQGEFNEFSSSYGRINQNYTFLNVNKEIMDKDSREVLSMTLNKKLDTLCTKVQYAGFIGVKDKIKALSDI</sequence>
<dbReference type="Proteomes" id="UP000092377">
    <property type="component" value="Unassembled WGS sequence"/>
</dbReference>
<evidence type="ECO:0000313" key="3">
    <source>
        <dbReference type="EMBL" id="OBU02159.1"/>
    </source>
</evidence>
<gene>
    <name evidence="3" type="ORF">AYY18_12270</name>
</gene>
<comment type="caution">
    <text evidence="3">The sequence shown here is derived from an EMBL/GenBank/DDBJ whole genome shotgun (WGS) entry which is preliminary data.</text>
</comment>
<name>A0A1B8GZB7_9GAMM</name>
<reference evidence="4" key="1">
    <citation type="submission" date="2016-06" db="EMBL/GenBank/DDBJ databases">
        <authorList>
            <person name="Butler K."/>
        </authorList>
    </citation>
    <scope>NUCLEOTIDE SEQUENCE [LARGE SCALE GENOMIC DNA]</scope>
    <source>
        <strain evidence="4">GCSL-Mp20</strain>
    </source>
</reference>
<accession>A0A1B8GZB7</accession>
<dbReference type="RefSeq" id="WP_067406639.1">
    <property type="nucleotide sequence ID" value="NZ_LZEY01000061.1"/>
</dbReference>
<evidence type="ECO:0000256" key="2">
    <source>
        <dbReference type="SAM" id="SignalP"/>
    </source>
</evidence>
<keyword evidence="4" id="KW-1185">Reference proteome</keyword>
<keyword evidence="2" id="KW-0732">Signal</keyword>
<dbReference type="EMBL" id="LZEY01000061">
    <property type="protein sequence ID" value="OBU02159.1"/>
    <property type="molecule type" value="Genomic_DNA"/>
</dbReference>
<evidence type="ECO:0000313" key="4">
    <source>
        <dbReference type="Proteomes" id="UP000092377"/>
    </source>
</evidence>
<feature type="chain" id="PRO_5008609146" description="Lipoprotein" evidence="2">
    <location>
        <begin position="25"/>
        <end position="159"/>
    </location>
</feature>
<organism evidence="3 4">
    <name type="scientific">Morganella psychrotolerans</name>
    <dbReference type="NCBI Taxonomy" id="368603"/>
    <lineage>
        <taxon>Bacteria</taxon>
        <taxon>Pseudomonadati</taxon>
        <taxon>Pseudomonadota</taxon>
        <taxon>Gammaproteobacteria</taxon>
        <taxon>Enterobacterales</taxon>
        <taxon>Morganellaceae</taxon>
        <taxon>Morganella</taxon>
    </lineage>
</organism>